<dbReference type="SUPFAM" id="SSF52266">
    <property type="entry name" value="SGNH hydrolase"/>
    <property type="match status" value="1"/>
</dbReference>
<name>A0AA35V8V9_LACSI</name>
<dbReference type="InterPro" id="IPR052940">
    <property type="entry name" value="Carb_Esterase_6"/>
</dbReference>
<evidence type="ECO:0000313" key="3">
    <source>
        <dbReference type="EMBL" id="CAI9267095.1"/>
    </source>
</evidence>
<organism evidence="3 4">
    <name type="scientific">Lactuca saligna</name>
    <name type="common">Willowleaf lettuce</name>
    <dbReference type="NCBI Taxonomy" id="75948"/>
    <lineage>
        <taxon>Eukaryota</taxon>
        <taxon>Viridiplantae</taxon>
        <taxon>Streptophyta</taxon>
        <taxon>Embryophyta</taxon>
        <taxon>Tracheophyta</taxon>
        <taxon>Spermatophyta</taxon>
        <taxon>Magnoliopsida</taxon>
        <taxon>eudicotyledons</taxon>
        <taxon>Gunneridae</taxon>
        <taxon>Pentapetalae</taxon>
        <taxon>asterids</taxon>
        <taxon>campanulids</taxon>
        <taxon>Asterales</taxon>
        <taxon>Asteraceae</taxon>
        <taxon>Cichorioideae</taxon>
        <taxon>Cichorieae</taxon>
        <taxon>Lactucinae</taxon>
        <taxon>Lactuca</taxon>
    </lineage>
</organism>
<proteinExistence type="predicted"/>
<keyword evidence="4" id="KW-1185">Reference proteome</keyword>
<reference evidence="3" key="1">
    <citation type="submission" date="2023-04" db="EMBL/GenBank/DDBJ databases">
        <authorList>
            <person name="Vijverberg K."/>
            <person name="Xiong W."/>
            <person name="Schranz E."/>
        </authorList>
    </citation>
    <scope>NUCLEOTIDE SEQUENCE</scope>
</reference>
<evidence type="ECO:0000256" key="1">
    <source>
        <dbReference type="ARBA" id="ARBA00022801"/>
    </source>
</evidence>
<sequence>MFVFPLYLSYSYLLICYAGVHLASTAVGKNIFLLSGQSNMSGRGGVVNSTWDGYIPPESSPNPAILRLTANLTWVPAAEPLHRDIDIAKVCGVGPGMAFANYLLRKNPSIGVVGLVPCAIGGTNISEWVRGGDLYKQMMRRAAAAVAGGGTIRGLLWYQGESDTLTLEDAEAYKSRLRRFFFDVREDLHLPVLPIVQVALASESGPYTNVVREAQLEMKLANLKTVDAMGLSLQQPENLHLTTPSQVSLGKMLTKAFLQICHYHHL</sequence>
<gene>
    <name evidence="3" type="ORF">LSALG_LOCUS7603</name>
</gene>
<dbReference type="PANTHER" id="PTHR31988">
    <property type="entry name" value="ESTERASE, PUTATIVE (DUF303)-RELATED"/>
    <property type="match status" value="1"/>
</dbReference>
<dbReference type="GO" id="GO:0016787">
    <property type="term" value="F:hydrolase activity"/>
    <property type="evidence" value="ECO:0007669"/>
    <property type="project" value="UniProtKB-KW"/>
</dbReference>
<dbReference type="InterPro" id="IPR005181">
    <property type="entry name" value="SASA"/>
</dbReference>
<feature type="domain" description="Sialate O-acetylesterase" evidence="2">
    <location>
        <begin position="29"/>
        <end position="259"/>
    </location>
</feature>
<keyword evidence="1" id="KW-0378">Hydrolase</keyword>
<dbReference type="Pfam" id="PF03629">
    <property type="entry name" value="SASA"/>
    <property type="match status" value="1"/>
</dbReference>
<evidence type="ECO:0000259" key="2">
    <source>
        <dbReference type="Pfam" id="PF03629"/>
    </source>
</evidence>
<dbReference type="AlphaFoldDB" id="A0AA35V8V9"/>
<dbReference type="Proteomes" id="UP001177003">
    <property type="component" value="Chromosome 1"/>
</dbReference>
<dbReference type="InterPro" id="IPR036514">
    <property type="entry name" value="SGNH_hydro_sf"/>
</dbReference>
<evidence type="ECO:0000313" key="4">
    <source>
        <dbReference type="Proteomes" id="UP001177003"/>
    </source>
</evidence>
<dbReference type="Gene3D" id="3.40.50.1110">
    <property type="entry name" value="SGNH hydrolase"/>
    <property type="match status" value="1"/>
</dbReference>
<protein>
    <recommendedName>
        <fullName evidence="2">Sialate O-acetylesterase domain-containing protein</fullName>
    </recommendedName>
</protein>
<dbReference type="EMBL" id="OX465077">
    <property type="protein sequence ID" value="CAI9267095.1"/>
    <property type="molecule type" value="Genomic_DNA"/>
</dbReference>
<dbReference type="PANTHER" id="PTHR31988:SF15">
    <property type="entry name" value="ESTERASE, PUTATIVE (DUF303)-RELATED"/>
    <property type="match status" value="1"/>
</dbReference>
<accession>A0AA35V8V9</accession>